<organism evidence="1 2">
    <name type="scientific">Salix koriyanagi</name>
    <dbReference type="NCBI Taxonomy" id="2511006"/>
    <lineage>
        <taxon>Eukaryota</taxon>
        <taxon>Viridiplantae</taxon>
        <taxon>Streptophyta</taxon>
        <taxon>Embryophyta</taxon>
        <taxon>Tracheophyta</taxon>
        <taxon>Spermatophyta</taxon>
        <taxon>Magnoliopsida</taxon>
        <taxon>eudicotyledons</taxon>
        <taxon>Gunneridae</taxon>
        <taxon>Pentapetalae</taxon>
        <taxon>rosids</taxon>
        <taxon>fabids</taxon>
        <taxon>Malpighiales</taxon>
        <taxon>Salicaceae</taxon>
        <taxon>Saliceae</taxon>
        <taxon>Salix</taxon>
    </lineage>
</organism>
<reference evidence="1" key="1">
    <citation type="submission" date="2022-11" db="EMBL/GenBank/DDBJ databases">
        <authorList>
            <person name="Hyden B.L."/>
            <person name="Feng K."/>
            <person name="Yates T."/>
            <person name="Jawdy S."/>
            <person name="Smart L.B."/>
            <person name="Muchero W."/>
        </authorList>
    </citation>
    <scope>NUCLEOTIDE SEQUENCE</scope>
    <source>
        <tissue evidence="1">Shoot tip</tissue>
    </source>
</reference>
<gene>
    <name evidence="1" type="ORF">OIU74_016131</name>
</gene>
<accession>A0A9Q0PFR8</accession>
<dbReference type="AlphaFoldDB" id="A0A9Q0PFR8"/>
<dbReference type="EMBL" id="JAPFFM010000019">
    <property type="protein sequence ID" value="KAJ6687385.1"/>
    <property type="molecule type" value="Genomic_DNA"/>
</dbReference>
<reference evidence="1" key="2">
    <citation type="journal article" date="2023" name="Int. J. Mol. Sci.">
        <title>De Novo Assembly and Annotation of 11 Diverse Shrub Willow (Salix) Genomes Reveals Novel Gene Organization in Sex-Linked Regions.</title>
        <authorList>
            <person name="Hyden B."/>
            <person name="Feng K."/>
            <person name="Yates T.B."/>
            <person name="Jawdy S."/>
            <person name="Cereghino C."/>
            <person name="Smart L.B."/>
            <person name="Muchero W."/>
        </authorList>
    </citation>
    <scope>NUCLEOTIDE SEQUENCE</scope>
    <source>
        <tissue evidence="1">Shoot tip</tissue>
    </source>
</reference>
<name>A0A9Q0PFR8_9ROSI</name>
<keyword evidence="2" id="KW-1185">Reference proteome</keyword>
<comment type="caution">
    <text evidence="1">The sequence shown here is derived from an EMBL/GenBank/DDBJ whole genome shotgun (WGS) entry which is preliminary data.</text>
</comment>
<evidence type="ECO:0000313" key="2">
    <source>
        <dbReference type="Proteomes" id="UP001151752"/>
    </source>
</evidence>
<sequence>MTKSTHKGTSKKHIYLLSNTRWKRSKNERKRKRNEEGTVMILIGYRMKMEKIVGLGEVVHEGENAGMVGTGLIDSLGLQLTQLGAEPLLRLLRHSEPLPCPL</sequence>
<dbReference type="Proteomes" id="UP001151752">
    <property type="component" value="Chromosome 15W"/>
</dbReference>
<protein>
    <submittedName>
        <fullName evidence="1">Uncharacterized protein</fullName>
    </submittedName>
</protein>
<proteinExistence type="predicted"/>
<evidence type="ECO:0000313" key="1">
    <source>
        <dbReference type="EMBL" id="KAJ6687385.1"/>
    </source>
</evidence>